<dbReference type="InterPro" id="IPR049726">
    <property type="entry name" value="TtfA-like_core"/>
</dbReference>
<evidence type="ECO:0000313" key="1">
    <source>
        <dbReference type="EMBL" id="MBY6321133.1"/>
    </source>
</evidence>
<reference evidence="1 4" key="2">
    <citation type="submission" date="2020-06" db="EMBL/GenBank/DDBJ databases">
        <title>Taxonomy, biology and ecology of Rhodococcus bacteria occurring in California pistachio and other woody hosts as revealed by genome sequence analyses.</title>
        <authorList>
            <person name="Gai Y."/>
            <person name="Riely B."/>
        </authorList>
    </citation>
    <scope>NUCLEOTIDE SEQUENCE [LARGE SCALE GENOMIC DNA]</scope>
    <source>
        <strain evidence="1 4">BP-284</strain>
    </source>
</reference>
<evidence type="ECO:0000313" key="3">
    <source>
        <dbReference type="Proteomes" id="UP000182054"/>
    </source>
</evidence>
<dbReference type="Proteomes" id="UP001520140">
    <property type="component" value="Unassembled WGS sequence"/>
</dbReference>
<gene>
    <name evidence="1" type="ORF">HQ605_09885</name>
    <name evidence="2" type="ORF">SAMN05444374_10986</name>
</gene>
<evidence type="ECO:0008006" key="5">
    <source>
        <dbReference type="Google" id="ProtNLM"/>
    </source>
</evidence>
<dbReference type="CDD" id="cd21904">
    <property type="entry name" value="TtfA-like"/>
    <property type="match status" value="1"/>
</dbReference>
<evidence type="ECO:0000313" key="2">
    <source>
        <dbReference type="EMBL" id="SFA54719.1"/>
    </source>
</evidence>
<accession>A0A1I0TSH2</accession>
<dbReference type="GeneID" id="85486348"/>
<sequence>MTAVWFGLALIALAGAIALLYIDHARRGQLGRVRQMWAKAQGYRYTPSDRALPGQFSRAALANQEFLTAVDVVEGVRRGEKFLLFDLEDTVTVVAVRREVGSDVDLDLRSRTDPPPKDADLALLGALGPRIVFATDLDVARRVCDRRMAAFTESVPSAVQLLWSEGEWTLGTLPLQSSGRDWDAAIDTVTRLSGLLHVLPPRRAISESRSAADE</sequence>
<proteinExistence type="predicted"/>
<keyword evidence="4" id="KW-1185">Reference proteome</keyword>
<organism evidence="2 3">
    <name type="scientific">Rhodococcoides kroppenstedtii</name>
    <dbReference type="NCBI Taxonomy" id="293050"/>
    <lineage>
        <taxon>Bacteria</taxon>
        <taxon>Bacillati</taxon>
        <taxon>Actinomycetota</taxon>
        <taxon>Actinomycetes</taxon>
        <taxon>Mycobacteriales</taxon>
        <taxon>Nocardiaceae</taxon>
        <taxon>Rhodococcoides</taxon>
    </lineage>
</organism>
<name>A0A1I0TSH2_9NOCA</name>
<protein>
    <recommendedName>
        <fullName evidence="5">Secreted protein</fullName>
    </recommendedName>
</protein>
<evidence type="ECO:0000313" key="4">
    <source>
        <dbReference type="Proteomes" id="UP001520140"/>
    </source>
</evidence>
<dbReference type="EMBL" id="JABUKG010000009">
    <property type="protein sequence ID" value="MBY6321133.1"/>
    <property type="molecule type" value="Genomic_DNA"/>
</dbReference>
<dbReference type="AlphaFoldDB" id="A0A1I0TSH2"/>
<reference evidence="2 3" key="1">
    <citation type="submission" date="2016-10" db="EMBL/GenBank/DDBJ databases">
        <authorList>
            <person name="de Groot N.N."/>
        </authorList>
    </citation>
    <scope>NUCLEOTIDE SEQUENCE [LARGE SCALE GENOMIC DNA]</scope>
    <source>
        <strain evidence="2 3">DSM 44908</strain>
    </source>
</reference>
<dbReference type="RefSeq" id="WP_068103562.1">
    <property type="nucleotide sequence ID" value="NZ_CP135915.1"/>
</dbReference>
<dbReference type="Proteomes" id="UP000182054">
    <property type="component" value="Unassembled WGS sequence"/>
</dbReference>
<dbReference type="EMBL" id="FOJN01000009">
    <property type="protein sequence ID" value="SFA54719.1"/>
    <property type="molecule type" value="Genomic_DNA"/>
</dbReference>